<evidence type="ECO:0000259" key="3">
    <source>
        <dbReference type="Pfam" id="PF02678"/>
    </source>
</evidence>
<proteinExistence type="inferred from homology"/>
<dbReference type="Pfam" id="PF05726">
    <property type="entry name" value="Pirin_C"/>
    <property type="match status" value="1"/>
</dbReference>
<dbReference type="InterPro" id="IPR003829">
    <property type="entry name" value="Pirin_N_dom"/>
</dbReference>
<dbReference type="CDD" id="cd02909">
    <property type="entry name" value="cupin_pirin_N"/>
    <property type="match status" value="1"/>
</dbReference>
<dbReference type="Pfam" id="PF02678">
    <property type="entry name" value="Pirin"/>
    <property type="match status" value="1"/>
</dbReference>
<evidence type="ECO:0000256" key="2">
    <source>
        <dbReference type="RuleBase" id="RU003457"/>
    </source>
</evidence>
<dbReference type="PANTHER" id="PTHR13903:SF8">
    <property type="entry name" value="PIRIN"/>
    <property type="match status" value="1"/>
</dbReference>
<dbReference type="Proteomes" id="UP000248090">
    <property type="component" value="Unassembled WGS sequence"/>
</dbReference>
<evidence type="ECO:0000259" key="4">
    <source>
        <dbReference type="Pfam" id="PF05726"/>
    </source>
</evidence>
<keyword evidence="6" id="KW-1185">Reference proteome</keyword>
<dbReference type="InterPro" id="IPR014710">
    <property type="entry name" value="RmlC-like_jellyroll"/>
</dbReference>
<dbReference type="InterPro" id="IPR012093">
    <property type="entry name" value="Pirin"/>
</dbReference>
<dbReference type="InterPro" id="IPR008778">
    <property type="entry name" value="Pirin_C_dom"/>
</dbReference>
<reference evidence="5 6" key="1">
    <citation type="submission" date="2015-03" db="EMBL/GenBank/DDBJ databases">
        <authorList>
            <person name="Krishnan R."/>
            <person name="Midha S."/>
            <person name="Patil P.B."/>
            <person name="Rameshkumar N."/>
        </authorList>
    </citation>
    <scope>NUCLEOTIDE SEQUENCE [LARGE SCALE GENOMIC DNA]</scope>
    <source>
        <strain evidence="5 6">L1E11</strain>
    </source>
</reference>
<feature type="domain" description="Pirin N-terminal" evidence="3">
    <location>
        <begin position="19"/>
        <end position="123"/>
    </location>
</feature>
<organism evidence="5 6">
    <name type="scientific">Pokkaliibacter plantistimulans</name>
    <dbReference type="NCBI Taxonomy" id="1635171"/>
    <lineage>
        <taxon>Bacteria</taxon>
        <taxon>Pseudomonadati</taxon>
        <taxon>Pseudomonadota</taxon>
        <taxon>Gammaproteobacteria</taxon>
        <taxon>Oceanospirillales</taxon>
        <taxon>Balneatrichaceae</taxon>
        <taxon>Pokkaliibacter</taxon>
    </lineage>
</organism>
<sequence>MPSLQHLLHPKAKDIGFPVRRLLPAVVRQSVGPFVFLDHMGPAHFPPDTTEGDVRPHPHIGLATLTYLFSGAIMHRDSLGTVQEITPGAVNLMAAGKGITHSERMPAHVRQDDAAVEGIQMWLALPKPLEEMEPEFLHYPSTAMPEFNGDGIHLHLVMGSALGLTSPVKTYAPTLFAALTMKAGSQFQLPADYSELAFYVVRGEVYTDQDEKVEAFNLGIAADHDGLCLIAEQDSTLIVLGGEPLDGRRFLNWNFVSSRKERIEQAREDWINQRFPTIPGDDQEYIPLPR</sequence>
<protein>
    <submittedName>
        <fullName evidence="5">Pirin</fullName>
    </submittedName>
</protein>
<dbReference type="InterPro" id="IPR011051">
    <property type="entry name" value="RmlC_Cupin_sf"/>
</dbReference>
<gene>
    <name evidence="5" type="ORF">WH50_23160</name>
</gene>
<dbReference type="PANTHER" id="PTHR13903">
    <property type="entry name" value="PIRIN-RELATED"/>
    <property type="match status" value="1"/>
</dbReference>
<accession>A0ABX5LRL4</accession>
<dbReference type="RefSeq" id="WP_110189610.1">
    <property type="nucleotide sequence ID" value="NZ_CP177354.1"/>
</dbReference>
<evidence type="ECO:0000256" key="1">
    <source>
        <dbReference type="ARBA" id="ARBA00008416"/>
    </source>
</evidence>
<name>A0ABX5LRL4_9GAMM</name>
<dbReference type="Gene3D" id="2.60.120.10">
    <property type="entry name" value="Jelly Rolls"/>
    <property type="match status" value="2"/>
</dbReference>
<dbReference type="EMBL" id="LAPT01000131">
    <property type="protein sequence ID" value="PXF29011.1"/>
    <property type="molecule type" value="Genomic_DNA"/>
</dbReference>
<feature type="domain" description="Pirin C-terminal" evidence="4">
    <location>
        <begin position="178"/>
        <end position="275"/>
    </location>
</feature>
<evidence type="ECO:0000313" key="6">
    <source>
        <dbReference type="Proteomes" id="UP000248090"/>
    </source>
</evidence>
<comment type="similarity">
    <text evidence="1 2">Belongs to the pirin family.</text>
</comment>
<dbReference type="PIRSF" id="PIRSF006232">
    <property type="entry name" value="Pirin"/>
    <property type="match status" value="1"/>
</dbReference>
<comment type="caution">
    <text evidence="5">The sequence shown here is derived from an EMBL/GenBank/DDBJ whole genome shotgun (WGS) entry which is preliminary data.</text>
</comment>
<dbReference type="SUPFAM" id="SSF51182">
    <property type="entry name" value="RmlC-like cupins"/>
    <property type="match status" value="1"/>
</dbReference>
<evidence type="ECO:0000313" key="5">
    <source>
        <dbReference type="EMBL" id="PXF29011.1"/>
    </source>
</evidence>